<dbReference type="PROSITE" id="PS50293">
    <property type="entry name" value="TPR_REGION"/>
    <property type="match status" value="1"/>
</dbReference>
<evidence type="ECO:0000256" key="1">
    <source>
        <dbReference type="PROSITE-ProRule" id="PRU00339"/>
    </source>
</evidence>
<keyword evidence="3" id="KW-0812">Transmembrane</keyword>
<dbReference type="InterPro" id="IPR050910">
    <property type="entry name" value="JMJD6_ArgDemeth/LysHydrox"/>
</dbReference>
<organism evidence="5 6">
    <name type="scientific">Dreissena polymorpha</name>
    <name type="common">Zebra mussel</name>
    <name type="synonym">Mytilus polymorpha</name>
    <dbReference type="NCBI Taxonomy" id="45954"/>
    <lineage>
        <taxon>Eukaryota</taxon>
        <taxon>Metazoa</taxon>
        <taxon>Spiralia</taxon>
        <taxon>Lophotrochozoa</taxon>
        <taxon>Mollusca</taxon>
        <taxon>Bivalvia</taxon>
        <taxon>Autobranchia</taxon>
        <taxon>Heteroconchia</taxon>
        <taxon>Euheterodonta</taxon>
        <taxon>Imparidentia</taxon>
        <taxon>Neoheterodontei</taxon>
        <taxon>Myida</taxon>
        <taxon>Dreissenoidea</taxon>
        <taxon>Dreissenidae</taxon>
        <taxon>Dreissena</taxon>
    </lineage>
</organism>
<keyword evidence="3" id="KW-0472">Membrane</keyword>
<evidence type="ECO:0000256" key="2">
    <source>
        <dbReference type="SAM" id="MobiDB-lite"/>
    </source>
</evidence>
<evidence type="ECO:0000313" key="6">
    <source>
        <dbReference type="Proteomes" id="UP000828390"/>
    </source>
</evidence>
<feature type="transmembrane region" description="Helical" evidence="3">
    <location>
        <begin position="47"/>
        <end position="64"/>
    </location>
</feature>
<protein>
    <recommendedName>
        <fullName evidence="4">JmjC domain-containing protein</fullName>
    </recommendedName>
</protein>
<dbReference type="AlphaFoldDB" id="A0A9D4MIL5"/>
<dbReference type="PROSITE" id="PS51184">
    <property type="entry name" value="JMJC"/>
    <property type="match status" value="1"/>
</dbReference>
<feature type="compositionally biased region" description="Polar residues" evidence="2">
    <location>
        <begin position="14"/>
        <end position="23"/>
    </location>
</feature>
<dbReference type="PANTHER" id="PTHR12480">
    <property type="entry name" value="ARGININE DEMETHYLASE AND LYSYL-HYDROXYLASE JMJD"/>
    <property type="match status" value="1"/>
</dbReference>
<comment type="caution">
    <text evidence="5">The sequence shown here is derived from an EMBL/GenBank/DDBJ whole genome shotgun (WGS) entry which is preliminary data.</text>
</comment>
<proteinExistence type="predicted"/>
<dbReference type="InterPro" id="IPR003347">
    <property type="entry name" value="JmjC_dom"/>
</dbReference>
<dbReference type="SUPFAM" id="SSF51197">
    <property type="entry name" value="Clavaminate synthase-like"/>
    <property type="match status" value="1"/>
</dbReference>
<name>A0A9D4MIL5_DREPO</name>
<reference evidence="5" key="2">
    <citation type="submission" date="2020-11" db="EMBL/GenBank/DDBJ databases">
        <authorList>
            <person name="McCartney M.A."/>
            <person name="Auch B."/>
            <person name="Kono T."/>
            <person name="Mallez S."/>
            <person name="Becker A."/>
            <person name="Gohl D.M."/>
            <person name="Silverstein K.A.T."/>
            <person name="Koren S."/>
            <person name="Bechman K.B."/>
            <person name="Herman A."/>
            <person name="Abrahante J.E."/>
            <person name="Garbe J."/>
        </authorList>
    </citation>
    <scope>NUCLEOTIDE SEQUENCE</scope>
    <source>
        <strain evidence="5">Duluth1</strain>
        <tissue evidence="5">Whole animal</tissue>
    </source>
</reference>
<evidence type="ECO:0000259" key="4">
    <source>
        <dbReference type="PROSITE" id="PS51184"/>
    </source>
</evidence>
<dbReference type="GO" id="GO:0005634">
    <property type="term" value="C:nucleus"/>
    <property type="evidence" value="ECO:0007669"/>
    <property type="project" value="TreeGrafter"/>
</dbReference>
<dbReference type="PANTHER" id="PTHR12480:SF21">
    <property type="entry name" value="JMJC DOMAIN-CONTAINING PROTEIN 8"/>
    <property type="match status" value="1"/>
</dbReference>
<gene>
    <name evidence="5" type="ORF">DPMN_000239</name>
</gene>
<dbReference type="SUPFAM" id="SSF48452">
    <property type="entry name" value="TPR-like"/>
    <property type="match status" value="1"/>
</dbReference>
<keyword evidence="1" id="KW-0802">TPR repeat</keyword>
<dbReference type="InterPro" id="IPR041667">
    <property type="entry name" value="Cupin_8"/>
</dbReference>
<feature type="region of interest" description="Disordered" evidence="2">
    <location>
        <begin position="1"/>
        <end position="36"/>
    </location>
</feature>
<dbReference type="GO" id="GO:0000987">
    <property type="term" value="F:cis-regulatory region sequence-specific DNA binding"/>
    <property type="evidence" value="ECO:0007669"/>
    <property type="project" value="TreeGrafter"/>
</dbReference>
<dbReference type="InterPro" id="IPR019734">
    <property type="entry name" value="TPR_rpt"/>
</dbReference>
<feature type="repeat" description="TPR" evidence="1">
    <location>
        <begin position="452"/>
        <end position="485"/>
    </location>
</feature>
<dbReference type="Pfam" id="PF13181">
    <property type="entry name" value="TPR_8"/>
    <property type="match status" value="2"/>
</dbReference>
<dbReference type="Gene3D" id="2.60.120.650">
    <property type="entry name" value="Cupin"/>
    <property type="match status" value="1"/>
</dbReference>
<dbReference type="InterPro" id="IPR011990">
    <property type="entry name" value="TPR-like_helical_dom_sf"/>
</dbReference>
<feature type="domain" description="JmjC" evidence="4">
    <location>
        <begin position="208"/>
        <end position="348"/>
    </location>
</feature>
<evidence type="ECO:0000313" key="5">
    <source>
        <dbReference type="EMBL" id="KAH3876399.1"/>
    </source>
</evidence>
<feature type="repeat" description="TPR" evidence="1">
    <location>
        <begin position="384"/>
        <end position="417"/>
    </location>
</feature>
<sequence>MSKRRNNRKESNDTHNVSRQKNNTAKESKKNLKSGSSFDHLKGSSRHILLCIITVIVAVIAFKFHNSFIGHLDNVDISKRNTTSANNGGWRVADEATLNLYNSDLCTVERVKAESLTVNEFERIYRYKKPLIVQFKNGADDWIESAKWTLNSLKEEYGGEVVHSGNARDIVRHGGNGYVETSFTEYVDKLMSDKDQIGEPYYVFDRLFYNGSYLTETLRPPNYFEIKDGVDDSIFFLGSSGSGVSFHKHADAWNGVVFGRKRWFLYPVEQTPPGGVYPGYTMREWIEHIYPTLTAVNRPIECIQEPGEILYLPESTYHGTVNLGDTIALGIQKKEAVTTVEKLFYDEHKLAQSMRGVSQQTLASIQQKKLQIMKEISGLIPNNAEVHMKLGDLYKDIGELDKAVEHLNAAIKIDPLFLVAIMNLAGIKTKMHDFVKAEELYRHALVMNPKLWDVYAQYGDFLMMTNRAQEAVAIYRKGTELEPNTLAFWSNLRQAQDIAGDHAGARSTQKVIDKLNRKLDKHN</sequence>
<reference evidence="5" key="1">
    <citation type="journal article" date="2019" name="bioRxiv">
        <title>The Genome of the Zebra Mussel, Dreissena polymorpha: A Resource for Invasive Species Research.</title>
        <authorList>
            <person name="McCartney M.A."/>
            <person name="Auch B."/>
            <person name="Kono T."/>
            <person name="Mallez S."/>
            <person name="Zhang Y."/>
            <person name="Obille A."/>
            <person name="Becker A."/>
            <person name="Abrahante J.E."/>
            <person name="Garbe J."/>
            <person name="Badalamenti J.P."/>
            <person name="Herman A."/>
            <person name="Mangelson H."/>
            <person name="Liachko I."/>
            <person name="Sullivan S."/>
            <person name="Sone E.D."/>
            <person name="Koren S."/>
            <person name="Silverstein K.A.T."/>
            <person name="Beckman K.B."/>
            <person name="Gohl D.M."/>
        </authorList>
    </citation>
    <scope>NUCLEOTIDE SEQUENCE</scope>
    <source>
        <strain evidence="5">Duluth1</strain>
        <tissue evidence="5">Whole animal</tissue>
    </source>
</reference>
<dbReference type="Gene3D" id="1.25.40.10">
    <property type="entry name" value="Tetratricopeptide repeat domain"/>
    <property type="match status" value="1"/>
</dbReference>
<dbReference type="SMART" id="SM00558">
    <property type="entry name" value="JmjC"/>
    <property type="match status" value="1"/>
</dbReference>
<dbReference type="PROSITE" id="PS50005">
    <property type="entry name" value="TPR"/>
    <property type="match status" value="2"/>
</dbReference>
<dbReference type="EMBL" id="JAIWYP010000001">
    <property type="protein sequence ID" value="KAH3876399.1"/>
    <property type="molecule type" value="Genomic_DNA"/>
</dbReference>
<evidence type="ECO:0000256" key="3">
    <source>
        <dbReference type="SAM" id="Phobius"/>
    </source>
</evidence>
<keyword evidence="3" id="KW-1133">Transmembrane helix</keyword>
<dbReference type="Proteomes" id="UP000828390">
    <property type="component" value="Unassembled WGS sequence"/>
</dbReference>
<accession>A0A9D4MIL5</accession>
<dbReference type="OrthoDB" id="438164at2759"/>
<keyword evidence="6" id="KW-1185">Reference proteome</keyword>
<dbReference type="Pfam" id="PF13621">
    <property type="entry name" value="Cupin_8"/>
    <property type="match status" value="1"/>
</dbReference>
<dbReference type="SMART" id="SM00028">
    <property type="entry name" value="TPR"/>
    <property type="match status" value="3"/>
</dbReference>